<evidence type="ECO:0000256" key="1">
    <source>
        <dbReference type="ARBA" id="ARBA00022448"/>
    </source>
</evidence>
<evidence type="ECO:0000313" key="9">
    <source>
        <dbReference type="EMBL" id="ROT92231.1"/>
    </source>
</evidence>
<evidence type="ECO:0000256" key="3">
    <source>
        <dbReference type="ARBA" id="ARBA00022723"/>
    </source>
</evidence>
<reference evidence="10" key="1">
    <citation type="submission" date="2018-05" db="EMBL/GenBank/DDBJ databases">
        <title>Genome Sequencing of selected type strains of the family Eggerthellaceae.</title>
        <authorList>
            <person name="Danylec N."/>
            <person name="Stoll D.A."/>
            <person name="Doetsch A."/>
            <person name="Huch M."/>
        </authorList>
    </citation>
    <scope>NUCLEOTIDE SEQUENCE [LARGE SCALE GENOMIC DNA]</scope>
    <source>
        <strain evidence="10">DSM 27213</strain>
    </source>
</reference>
<dbReference type="GO" id="GO:0051539">
    <property type="term" value="F:4 iron, 4 sulfur cluster binding"/>
    <property type="evidence" value="ECO:0007669"/>
    <property type="project" value="UniProtKB-KW"/>
</dbReference>
<keyword evidence="3" id="KW-0479">Metal-binding</keyword>
<evidence type="ECO:0000256" key="6">
    <source>
        <dbReference type="ARBA" id="ARBA00023004"/>
    </source>
</evidence>
<comment type="caution">
    <text evidence="9">The sequence shown here is derived from an EMBL/GenBank/DDBJ whole genome shotgun (WGS) entry which is preliminary data.</text>
</comment>
<feature type="domain" description="4Fe-4S ferredoxin-type" evidence="8">
    <location>
        <begin position="86"/>
        <end position="115"/>
    </location>
</feature>
<accession>A0A423UP96</accession>
<keyword evidence="7" id="KW-0411">Iron-sulfur</keyword>
<dbReference type="Gene3D" id="3.30.70.20">
    <property type="match status" value="2"/>
</dbReference>
<keyword evidence="6" id="KW-0408">Iron</keyword>
<name>A0A423UP96_9ACTN</name>
<dbReference type="EMBL" id="QIBW01000001">
    <property type="protein sequence ID" value="ROT92231.1"/>
    <property type="molecule type" value="Genomic_DNA"/>
</dbReference>
<protein>
    <recommendedName>
        <fullName evidence="8">4Fe-4S ferredoxin-type domain-containing protein</fullName>
    </recommendedName>
</protein>
<evidence type="ECO:0000256" key="2">
    <source>
        <dbReference type="ARBA" id="ARBA00022485"/>
    </source>
</evidence>
<dbReference type="PROSITE" id="PS00198">
    <property type="entry name" value="4FE4S_FER_1"/>
    <property type="match status" value="1"/>
</dbReference>
<evidence type="ECO:0000256" key="5">
    <source>
        <dbReference type="ARBA" id="ARBA00022982"/>
    </source>
</evidence>
<gene>
    <name evidence="9" type="ORF">DMP12_01730</name>
</gene>
<evidence type="ECO:0000259" key="8">
    <source>
        <dbReference type="PROSITE" id="PS51379"/>
    </source>
</evidence>
<organism evidence="9 10">
    <name type="scientific">Gordonibacter urolithinfaciens</name>
    <dbReference type="NCBI Taxonomy" id="1335613"/>
    <lineage>
        <taxon>Bacteria</taxon>
        <taxon>Bacillati</taxon>
        <taxon>Actinomycetota</taxon>
        <taxon>Coriobacteriia</taxon>
        <taxon>Eggerthellales</taxon>
        <taxon>Eggerthellaceae</taxon>
        <taxon>Gordonibacter</taxon>
    </lineage>
</organism>
<dbReference type="AlphaFoldDB" id="A0A423UP96"/>
<feature type="domain" description="4Fe-4S ferredoxin-type" evidence="8">
    <location>
        <begin position="173"/>
        <end position="202"/>
    </location>
</feature>
<evidence type="ECO:0000256" key="7">
    <source>
        <dbReference type="ARBA" id="ARBA00023014"/>
    </source>
</evidence>
<keyword evidence="4" id="KW-0677">Repeat</keyword>
<dbReference type="PROSITE" id="PS51379">
    <property type="entry name" value="4FE4S_FER_2"/>
    <property type="match status" value="2"/>
</dbReference>
<dbReference type="GO" id="GO:0046872">
    <property type="term" value="F:metal ion binding"/>
    <property type="evidence" value="ECO:0007669"/>
    <property type="project" value="UniProtKB-KW"/>
</dbReference>
<dbReference type="PANTHER" id="PTHR43177:SF5">
    <property type="entry name" value="ANAEROBIC DIMETHYL SULFOXIDE REDUCTASE CHAIN B-RELATED"/>
    <property type="match status" value="1"/>
</dbReference>
<evidence type="ECO:0000256" key="4">
    <source>
        <dbReference type="ARBA" id="ARBA00022737"/>
    </source>
</evidence>
<dbReference type="PANTHER" id="PTHR43177">
    <property type="entry name" value="PROTEIN NRFC"/>
    <property type="match status" value="1"/>
</dbReference>
<dbReference type="InterPro" id="IPR017900">
    <property type="entry name" value="4Fe4S_Fe_S_CS"/>
</dbReference>
<keyword evidence="2" id="KW-0004">4Fe-4S</keyword>
<sequence length="277" mass="29372">MRMMAAGCKGLPRFHWPCDERQECSIADWARPCLPKGRCTCYTGATVRPRFVECSGGRHCCGSGGRYHDVMGCGAEGDDERNNVSYGFHVDAVRCIGCRACVDACCAQCRVPDELSCRTVTSYEGGVWEEAPDGTCSLTLFAYFISVSCLHCARPACMAVCTEEALRKQPGTGLMRVVSALCTGCGDCAQACPYGVVKIDPRHGVAVICDACAAVIEAGRQPACVEACPEDALHFGEIGDLQAAYGELASIPPLPPADATYPSLVLTAPPALLSALR</sequence>
<keyword evidence="1" id="KW-0813">Transport</keyword>
<dbReference type="InterPro" id="IPR050954">
    <property type="entry name" value="ET_IronSulfur_Cluster-Binding"/>
</dbReference>
<dbReference type="SUPFAM" id="SSF54862">
    <property type="entry name" value="4Fe-4S ferredoxins"/>
    <property type="match status" value="1"/>
</dbReference>
<dbReference type="Pfam" id="PF13247">
    <property type="entry name" value="Fer4_11"/>
    <property type="match status" value="1"/>
</dbReference>
<keyword evidence="5" id="KW-0249">Electron transport</keyword>
<proteinExistence type="predicted"/>
<dbReference type="Proteomes" id="UP000285258">
    <property type="component" value="Unassembled WGS sequence"/>
</dbReference>
<evidence type="ECO:0000313" key="10">
    <source>
        <dbReference type="Proteomes" id="UP000285258"/>
    </source>
</evidence>
<dbReference type="InterPro" id="IPR017896">
    <property type="entry name" value="4Fe4S_Fe-S-bd"/>
</dbReference>